<dbReference type="EMBL" id="JABZGR010000001">
    <property type="protein sequence ID" value="MBF0969567.1"/>
    <property type="molecule type" value="Genomic_DNA"/>
</dbReference>
<dbReference type="AlphaFoldDB" id="A0A929WYG4"/>
<comment type="caution">
    <text evidence="2">The sequence shown here is derived from an EMBL/GenBank/DDBJ whole genome shotgun (WGS) entry which is preliminary data.</text>
</comment>
<proteinExistence type="predicted"/>
<dbReference type="Proteomes" id="UP000704068">
    <property type="component" value="Unassembled WGS sequence"/>
</dbReference>
<sequence>MRKNKSYDLQQTNPAAGHRYSAPQCHVLQLGGNSLLTGSPFKGNAGTTQDSSGEWEEEEDDN</sequence>
<protein>
    <submittedName>
        <fullName evidence="2">Uncharacterized protein</fullName>
    </submittedName>
</protein>
<reference evidence="2" key="1">
    <citation type="submission" date="2020-04" db="EMBL/GenBank/DDBJ databases">
        <title>Deep metagenomics examines the oral microbiome during advanced dental caries in children, revealing novel taxa and co-occurrences with host molecules.</title>
        <authorList>
            <person name="Baker J.L."/>
            <person name="Morton J.T."/>
            <person name="Dinis M."/>
            <person name="Alvarez R."/>
            <person name="Tran N.C."/>
            <person name="Knight R."/>
            <person name="Edlund A."/>
        </authorList>
    </citation>
    <scope>NUCLEOTIDE SEQUENCE</scope>
    <source>
        <strain evidence="2">JCVI_34_bin.1</strain>
    </source>
</reference>
<feature type="region of interest" description="Disordered" evidence="1">
    <location>
        <begin position="1"/>
        <end position="62"/>
    </location>
</feature>
<feature type="compositionally biased region" description="Acidic residues" evidence="1">
    <location>
        <begin position="53"/>
        <end position="62"/>
    </location>
</feature>
<organism evidence="2 3">
    <name type="scientific">Alloprevotella tannerae</name>
    <dbReference type="NCBI Taxonomy" id="76122"/>
    <lineage>
        <taxon>Bacteria</taxon>
        <taxon>Pseudomonadati</taxon>
        <taxon>Bacteroidota</taxon>
        <taxon>Bacteroidia</taxon>
        <taxon>Bacteroidales</taxon>
        <taxon>Prevotellaceae</taxon>
        <taxon>Alloprevotella</taxon>
    </lineage>
</organism>
<gene>
    <name evidence="2" type="ORF">HXK21_00785</name>
</gene>
<name>A0A929WYG4_9BACT</name>
<evidence type="ECO:0000256" key="1">
    <source>
        <dbReference type="SAM" id="MobiDB-lite"/>
    </source>
</evidence>
<evidence type="ECO:0000313" key="3">
    <source>
        <dbReference type="Proteomes" id="UP000704068"/>
    </source>
</evidence>
<dbReference type="RefSeq" id="WP_298949543.1">
    <property type="nucleotide sequence ID" value="NZ_JABZGR010000001.1"/>
</dbReference>
<evidence type="ECO:0000313" key="2">
    <source>
        <dbReference type="EMBL" id="MBF0969567.1"/>
    </source>
</evidence>
<accession>A0A929WYG4</accession>